<accession>A0ABU6W1B7</accession>
<feature type="region of interest" description="Disordered" evidence="1">
    <location>
        <begin position="85"/>
        <end position="110"/>
    </location>
</feature>
<feature type="non-terminal residue" evidence="2">
    <location>
        <position position="139"/>
    </location>
</feature>
<comment type="caution">
    <text evidence="2">The sequence shown here is derived from an EMBL/GenBank/DDBJ whole genome shotgun (WGS) entry which is preliminary data.</text>
</comment>
<proteinExistence type="predicted"/>
<reference evidence="2 3" key="1">
    <citation type="journal article" date="2023" name="Plants (Basel)">
        <title>Bridging the Gap: Combining Genomics and Transcriptomics Approaches to Understand Stylosanthes scabra, an Orphan Legume from the Brazilian Caatinga.</title>
        <authorList>
            <person name="Ferreira-Neto J.R.C."/>
            <person name="da Silva M.D."/>
            <person name="Binneck E."/>
            <person name="de Melo N.F."/>
            <person name="da Silva R.H."/>
            <person name="de Melo A.L.T.M."/>
            <person name="Pandolfi V."/>
            <person name="Bustamante F.O."/>
            <person name="Brasileiro-Vidal A.C."/>
            <person name="Benko-Iseppon A.M."/>
        </authorList>
    </citation>
    <scope>NUCLEOTIDE SEQUENCE [LARGE SCALE GENOMIC DNA]</scope>
    <source>
        <tissue evidence="2">Leaves</tissue>
    </source>
</reference>
<keyword evidence="3" id="KW-1185">Reference proteome</keyword>
<evidence type="ECO:0000256" key="1">
    <source>
        <dbReference type="SAM" id="MobiDB-lite"/>
    </source>
</evidence>
<dbReference type="EMBL" id="JASCZI010155797">
    <property type="protein sequence ID" value="MED6178460.1"/>
    <property type="molecule type" value="Genomic_DNA"/>
</dbReference>
<dbReference type="Proteomes" id="UP001341840">
    <property type="component" value="Unassembled WGS sequence"/>
</dbReference>
<gene>
    <name evidence="2" type="ORF">PIB30_107844</name>
</gene>
<evidence type="ECO:0000313" key="2">
    <source>
        <dbReference type="EMBL" id="MED6178460.1"/>
    </source>
</evidence>
<evidence type="ECO:0000313" key="3">
    <source>
        <dbReference type="Proteomes" id="UP001341840"/>
    </source>
</evidence>
<sequence>MFKVSEVNMWIGRSVILHIGRLYQVSWRLDSKDPTRKRGMTVDGGCIFPVSRFLISAESSPLSPILFRRGISFIRAAVMTPSPGWGMRSRASSRGRTRLRSGTPPRGSLRPRFQVSRGGSELCVLPPQFSYFKFHRLHA</sequence>
<organism evidence="2 3">
    <name type="scientific">Stylosanthes scabra</name>
    <dbReference type="NCBI Taxonomy" id="79078"/>
    <lineage>
        <taxon>Eukaryota</taxon>
        <taxon>Viridiplantae</taxon>
        <taxon>Streptophyta</taxon>
        <taxon>Embryophyta</taxon>
        <taxon>Tracheophyta</taxon>
        <taxon>Spermatophyta</taxon>
        <taxon>Magnoliopsida</taxon>
        <taxon>eudicotyledons</taxon>
        <taxon>Gunneridae</taxon>
        <taxon>Pentapetalae</taxon>
        <taxon>rosids</taxon>
        <taxon>fabids</taxon>
        <taxon>Fabales</taxon>
        <taxon>Fabaceae</taxon>
        <taxon>Papilionoideae</taxon>
        <taxon>50 kb inversion clade</taxon>
        <taxon>dalbergioids sensu lato</taxon>
        <taxon>Dalbergieae</taxon>
        <taxon>Pterocarpus clade</taxon>
        <taxon>Stylosanthes</taxon>
    </lineage>
</organism>
<name>A0ABU6W1B7_9FABA</name>
<protein>
    <submittedName>
        <fullName evidence="2">Uncharacterized protein</fullName>
    </submittedName>
</protein>